<dbReference type="AlphaFoldDB" id="Q9M234"/>
<reference evidence="2" key="3">
    <citation type="submission" date="2000-03" db="EMBL/GenBank/DDBJ databases">
        <authorList>
            <person name="EU Arabidopsis sequencing project"/>
        </authorList>
    </citation>
    <scope>NUCLEOTIDE SEQUENCE</scope>
</reference>
<reference evidence="2" key="2">
    <citation type="submission" date="2000-02" db="EMBL/GenBank/DDBJ databases">
        <authorList>
            <person name="Alcaraz J.P."/>
            <person name="Clabault G."/>
            <person name="Cottet A."/>
            <person name="Mache R."/>
            <person name="Mewes H.W."/>
            <person name="Lemcke K."/>
            <person name="Mayer K.F.X."/>
            <person name="Quetier F."/>
            <person name="Salanoubat M."/>
        </authorList>
    </citation>
    <scope>NUCLEOTIDE SEQUENCE</scope>
</reference>
<proteinExistence type="predicted"/>
<feature type="chain" id="PRO_5012519916" evidence="1">
    <location>
        <begin position="16"/>
        <end position="246"/>
    </location>
</feature>
<reference key="1">
    <citation type="journal article" date="2000" name="Nature">
        <title>Sequence and analysis of chromosome 3 of the plant Arabidopsis thaliana.</title>
        <authorList>
            <consortium name="European Union Chromosome 3 Arabidopsis Sequencing Consortium"/>
            <consortium name="Institute for Genomic Research"/>
            <consortium name="Kazusa DNA Research Institute"/>
            <person name="Salanoubat M."/>
            <person name="Lemcke K."/>
            <person name="Rieger M."/>
            <person name="Ansorge W."/>
            <person name="Unseld M."/>
            <person name="Fartmann B."/>
            <person name="Valle G."/>
            <person name="Blocker H."/>
            <person name="Perez-Alonso M."/>
            <person name="Obermaier B."/>
            <person name="Delseny M."/>
            <person name="Boutry M."/>
            <person name="Grivell L.A."/>
            <person name="Mache R."/>
            <person name="Puigdomenech P."/>
            <person name="De Simone V."/>
            <person name="Choisne N."/>
            <person name="Artiguenave F."/>
            <person name="Robert C."/>
            <person name="Brottier P."/>
            <person name="Wincker P."/>
            <person name="Cattolico L."/>
            <person name="Weissenbach J."/>
            <person name="Saurin W."/>
            <person name="Quetier F."/>
            <person name="Schafer M."/>
            <person name="Muller-Auer S."/>
            <person name="Gabel C."/>
            <person name="Fuchs M."/>
            <person name="Benes V."/>
            <person name="Wurmbach E."/>
            <person name="Drzonek H."/>
            <person name="Erfle H."/>
            <person name="Jordan N."/>
            <person name="Bangert S."/>
            <person name="Wiedelmann R."/>
            <person name="Kranz H."/>
            <person name="Voss H."/>
            <person name="Holland R."/>
            <person name="Brandt P."/>
            <person name="Nyakatura G."/>
            <person name="Vezzi A."/>
            <person name="D'Angelo M."/>
            <person name="Pallavicini A."/>
            <person name="Toppo S."/>
            <person name="Simionati B."/>
            <person name="Conrad A."/>
            <person name="Hornischer K."/>
            <person name="Kauer G."/>
            <person name="Lohnert T.H."/>
            <person name="Nordsiek G."/>
            <person name="Reichelt J."/>
            <person name="Scharfe M."/>
            <person name="Schon O."/>
            <person name="Bargues M."/>
            <person name="Terol J."/>
            <person name="Climent J."/>
            <person name="Navarro P."/>
            <person name="Collado C."/>
            <person name="Perez-Perez A."/>
            <person name="Ottenwalder B."/>
            <person name="Duchemin D."/>
            <person name="Cooke R."/>
            <person name="Laudie M."/>
            <person name="Berger-Llauro C."/>
            <person name="Purnelle B."/>
            <person name="Masuy D."/>
            <person name="de Haan M."/>
            <person name="Maarse A.C."/>
            <person name="Alcaraz J.P."/>
            <person name="Cottet A."/>
            <person name="Casacuberta E."/>
            <person name="Monfort A."/>
            <person name="Argiriou A."/>
            <person name="flores M."/>
            <person name="Liguori R."/>
            <person name="Vitale D."/>
            <person name="Mannhaupt G."/>
            <person name="Haase D."/>
            <person name="Schoof H."/>
            <person name="Rudd S."/>
            <person name="Zaccaria P."/>
            <person name="Mewes H.W."/>
            <person name="Mayer K.F."/>
            <person name="Kaul S."/>
            <person name="Town C.D."/>
            <person name="Koo H.L."/>
            <person name="Tallon L.J."/>
            <person name="Jenkins J."/>
            <person name="Rooney T."/>
            <person name="Rizzo M."/>
            <person name="Walts A."/>
            <person name="Utterback T."/>
            <person name="Fujii C.Y."/>
            <person name="Shea T.P."/>
            <person name="Creasy T.H."/>
            <person name="Haas B."/>
            <person name="Maiti R."/>
            <person name="Wu D."/>
            <person name="Peterson J."/>
            <person name="Van Aken S."/>
            <person name="Pai G."/>
            <person name="Militscher J."/>
            <person name="Sellers P."/>
            <person name="Gill J.E."/>
            <person name="Feldblyum T.V."/>
            <person name="Preuss D."/>
            <person name="Lin X."/>
            <person name="Nierman W.C."/>
            <person name="Salzberg S.L."/>
            <person name="White O."/>
            <person name="Venter J.C."/>
            <person name="Fraser C.M."/>
            <person name="Kaneko T."/>
            <person name="Nakamura Y."/>
            <person name="Sato S."/>
            <person name="Kato T."/>
            <person name="Asamizu E."/>
            <person name="Sasamoto S."/>
            <person name="Kimura T."/>
            <person name="Idesawa K."/>
            <person name="Kawashima K."/>
            <person name="Kishida Y."/>
            <person name="Kiyokawa C."/>
            <person name="Kohara M."/>
            <person name="Matsumoto M."/>
            <person name="Matsuno A."/>
            <person name="Muraki A."/>
            <person name="Nakayama S."/>
            <person name="Nakazaki N."/>
            <person name="Shinpo S."/>
            <person name="Takeuchi C."/>
            <person name="Wada T."/>
            <person name="Watanabe A."/>
            <person name="Yamada M."/>
            <person name="Yasuda M."/>
            <person name="Tabata S."/>
        </authorList>
    </citation>
    <scope>NUCLEOTIDE SEQUENCE [LARGE SCALE GENOMIC DNA]</scope>
    <source>
        <strain>cv. Columbia</strain>
    </source>
</reference>
<feature type="signal peptide" evidence="1">
    <location>
        <begin position="1"/>
        <end position="15"/>
    </location>
</feature>
<protein>
    <submittedName>
        <fullName evidence="2">Uncharacterized protein T18D12_130</fullName>
    </submittedName>
</protein>
<evidence type="ECO:0000313" key="2">
    <source>
        <dbReference type="EMBL" id="CAB81796.1"/>
    </source>
</evidence>
<gene>
    <name evidence="2" type="primary">T18D12_130</name>
</gene>
<accession>Q9M234</accession>
<dbReference type="EMBL" id="AL138644">
    <property type="protein sequence ID" value="CAB81796.1"/>
    <property type="molecule type" value="Genomic_DNA"/>
</dbReference>
<sequence length="246" mass="27541">MGVCSCMCPLGFTFSILLKLNLFSERALLLDQTIRGTIFVSWPKPETNKGLSSYNLELATWTLSLPVLYACFGAEGAKKDSTRSIHSIQAATEEASLYSTSFLDPGCYKGGCSLLEPLTRSRQPQMKQQIDLFAPPTRSIYSTKEDEASTRPIDHSEHRHKGANFAAPSLRDPQDRVFAQTASSLLSSSLYPSGFAWPLCDYRLLMWRFDHRRPASKRRSNGCLTYEFQRFVDSTKGLACLPIDFG</sequence>
<evidence type="ECO:0000256" key="1">
    <source>
        <dbReference type="SAM" id="SignalP"/>
    </source>
</evidence>
<dbReference type="PIR" id="T47398">
    <property type="entry name" value="T47398"/>
</dbReference>
<name>Q9M234_ARATH</name>
<keyword evidence="1" id="KW-0732">Signal</keyword>
<organism evidence="2">
    <name type="scientific">Arabidopsis thaliana</name>
    <name type="common">Mouse-ear cress</name>
    <dbReference type="NCBI Taxonomy" id="3702"/>
    <lineage>
        <taxon>Eukaryota</taxon>
        <taxon>Viridiplantae</taxon>
        <taxon>Streptophyta</taxon>
        <taxon>Embryophyta</taxon>
        <taxon>Tracheophyta</taxon>
        <taxon>Spermatophyta</taxon>
        <taxon>Magnoliopsida</taxon>
        <taxon>eudicotyledons</taxon>
        <taxon>Gunneridae</taxon>
        <taxon>Pentapetalae</taxon>
        <taxon>rosids</taxon>
        <taxon>malvids</taxon>
        <taxon>Brassicales</taxon>
        <taxon>Brassicaceae</taxon>
        <taxon>Camelineae</taxon>
        <taxon>Arabidopsis</taxon>
    </lineage>
</organism>